<feature type="domain" description="F-box" evidence="2">
    <location>
        <begin position="48"/>
        <end position="105"/>
    </location>
</feature>
<dbReference type="InterPro" id="IPR001810">
    <property type="entry name" value="F-box_dom"/>
</dbReference>
<organism evidence="3 4">
    <name type="scientific">Favolaschia claudopus</name>
    <dbReference type="NCBI Taxonomy" id="2862362"/>
    <lineage>
        <taxon>Eukaryota</taxon>
        <taxon>Fungi</taxon>
        <taxon>Dikarya</taxon>
        <taxon>Basidiomycota</taxon>
        <taxon>Agaricomycotina</taxon>
        <taxon>Agaricomycetes</taxon>
        <taxon>Agaricomycetidae</taxon>
        <taxon>Agaricales</taxon>
        <taxon>Marasmiineae</taxon>
        <taxon>Mycenaceae</taxon>
        <taxon>Favolaschia</taxon>
    </lineage>
</organism>
<feature type="non-terminal residue" evidence="3">
    <location>
        <position position="314"/>
    </location>
</feature>
<dbReference type="Gene3D" id="1.20.1280.50">
    <property type="match status" value="1"/>
</dbReference>
<dbReference type="SUPFAM" id="SSF81383">
    <property type="entry name" value="F-box domain"/>
    <property type="match status" value="1"/>
</dbReference>
<keyword evidence="4" id="KW-1185">Reference proteome</keyword>
<evidence type="ECO:0000313" key="3">
    <source>
        <dbReference type="EMBL" id="KAK6972132.1"/>
    </source>
</evidence>
<comment type="caution">
    <text evidence="3">The sequence shown here is derived from an EMBL/GenBank/DDBJ whole genome shotgun (WGS) entry which is preliminary data.</text>
</comment>
<dbReference type="Proteomes" id="UP001362999">
    <property type="component" value="Unassembled WGS sequence"/>
</dbReference>
<sequence length="314" mass="35532">MLDFLAADRASIQALEAQIAALKTSIALLRAARTTVQQRLCSYKYPVLTLPNEIIAEIFLHSLSPGYPDAPPFLGARSPMRLTHICRQWRDIACDTPGLWRAIDLYPGRVNKLRNTCSLERTLSLAALWVSRSRHCPLSIRVGSHHDPLSILAPLIPHRDRWEHLTLTLKSTQPLSLIQGSLPLLKSFTIHFNSSISNDEVVNFHDTPLLSTVALDDFRIPHVSLPWSQLTSITLSWIYPEHCLSILRKTIHLERCILRLWIPDEDEPQNDFVDLVLPRLGTLEIDADDGVHVDLIQYLVAPALHSLRLPESFL</sequence>
<protein>
    <submittedName>
        <fullName evidence="3">F-box domain-containing protein</fullName>
    </submittedName>
</protein>
<dbReference type="InterPro" id="IPR036047">
    <property type="entry name" value="F-box-like_dom_sf"/>
</dbReference>
<name>A0AAV9Z6U6_9AGAR</name>
<proteinExistence type="predicted"/>
<keyword evidence="1" id="KW-0175">Coiled coil</keyword>
<dbReference type="AlphaFoldDB" id="A0AAV9Z6U6"/>
<dbReference type="Pfam" id="PF12937">
    <property type="entry name" value="F-box-like"/>
    <property type="match status" value="1"/>
</dbReference>
<dbReference type="EMBL" id="JAWWNJ010000193">
    <property type="protein sequence ID" value="KAK6972132.1"/>
    <property type="molecule type" value="Genomic_DNA"/>
</dbReference>
<feature type="coiled-coil region" evidence="1">
    <location>
        <begin position="5"/>
        <end position="32"/>
    </location>
</feature>
<evidence type="ECO:0000256" key="1">
    <source>
        <dbReference type="SAM" id="Coils"/>
    </source>
</evidence>
<reference evidence="3 4" key="1">
    <citation type="journal article" date="2024" name="J Genomics">
        <title>Draft genome sequencing and assembly of Favolaschia claudopus CIRM-BRFM 2984 isolated from oak limbs.</title>
        <authorList>
            <person name="Navarro D."/>
            <person name="Drula E."/>
            <person name="Chaduli D."/>
            <person name="Cazenave R."/>
            <person name="Ahrendt S."/>
            <person name="Wang J."/>
            <person name="Lipzen A."/>
            <person name="Daum C."/>
            <person name="Barry K."/>
            <person name="Grigoriev I.V."/>
            <person name="Favel A."/>
            <person name="Rosso M.N."/>
            <person name="Martin F."/>
        </authorList>
    </citation>
    <scope>NUCLEOTIDE SEQUENCE [LARGE SCALE GENOMIC DNA]</scope>
    <source>
        <strain evidence="3 4">CIRM-BRFM 2984</strain>
    </source>
</reference>
<gene>
    <name evidence="3" type="ORF">R3P38DRAFT_3135920</name>
</gene>
<evidence type="ECO:0000313" key="4">
    <source>
        <dbReference type="Proteomes" id="UP001362999"/>
    </source>
</evidence>
<accession>A0AAV9Z6U6</accession>
<evidence type="ECO:0000259" key="2">
    <source>
        <dbReference type="Pfam" id="PF12937"/>
    </source>
</evidence>